<dbReference type="GO" id="GO:0016567">
    <property type="term" value="P:protein ubiquitination"/>
    <property type="evidence" value="ECO:0007669"/>
    <property type="project" value="InterPro"/>
</dbReference>
<keyword evidence="5" id="KW-0808">Transferase</keyword>
<keyword evidence="11 16" id="KW-1133">Transmembrane helix</keyword>
<comment type="pathway">
    <text evidence="3">Protein modification; protein ubiquitination.</text>
</comment>
<evidence type="ECO:0000256" key="3">
    <source>
        <dbReference type="ARBA" id="ARBA00004906"/>
    </source>
</evidence>
<dbReference type="Proteomes" id="UP000593562">
    <property type="component" value="Unassembled WGS sequence"/>
</dbReference>
<dbReference type="GO" id="GO:0061630">
    <property type="term" value="F:ubiquitin protein ligase activity"/>
    <property type="evidence" value="ECO:0007669"/>
    <property type="project" value="UniProtKB-EC"/>
</dbReference>
<dbReference type="PANTHER" id="PTHR46913:SF1">
    <property type="entry name" value="RING-H2 FINGER PROTEIN ATL16"/>
    <property type="match status" value="1"/>
</dbReference>
<organism evidence="18 19">
    <name type="scientific">Tripterygium wilfordii</name>
    <name type="common">Thunder God vine</name>
    <dbReference type="NCBI Taxonomy" id="458696"/>
    <lineage>
        <taxon>Eukaryota</taxon>
        <taxon>Viridiplantae</taxon>
        <taxon>Streptophyta</taxon>
        <taxon>Embryophyta</taxon>
        <taxon>Tracheophyta</taxon>
        <taxon>Spermatophyta</taxon>
        <taxon>Magnoliopsida</taxon>
        <taxon>eudicotyledons</taxon>
        <taxon>Gunneridae</taxon>
        <taxon>Pentapetalae</taxon>
        <taxon>rosids</taxon>
        <taxon>fabids</taxon>
        <taxon>Celastrales</taxon>
        <taxon>Celastraceae</taxon>
        <taxon>Tripterygium</taxon>
    </lineage>
</organism>
<comment type="catalytic activity">
    <reaction evidence="1">
        <text>S-ubiquitinyl-[E2 ubiquitin-conjugating enzyme]-L-cysteine + [acceptor protein]-L-lysine = [E2 ubiquitin-conjugating enzyme]-L-cysteine + N(6)-ubiquitinyl-[acceptor protein]-L-lysine.</text>
        <dbReference type="EC" id="2.3.2.27"/>
    </reaction>
</comment>
<feature type="domain" description="RING-type" evidence="17">
    <location>
        <begin position="110"/>
        <end position="152"/>
    </location>
</feature>
<evidence type="ECO:0000256" key="2">
    <source>
        <dbReference type="ARBA" id="ARBA00004167"/>
    </source>
</evidence>
<evidence type="ECO:0000256" key="8">
    <source>
        <dbReference type="ARBA" id="ARBA00022771"/>
    </source>
</evidence>
<reference evidence="18 19" key="1">
    <citation type="journal article" date="2020" name="Nat. Commun.">
        <title>Genome of Tripterygium wilfordii and identification of cytochrome P450 involved in triptolide biosynthesis.</title>
        <authorList>
            <person name="Tu L."/>
            <person name="Su P."/>
            <person name="Zhang Z."/>
            <person name="Gao L."/>
            <person name="Wang J."/>
            <person name="Hu T."/>
            <person name="Zhou J."/>
            <person name="Zhang Y."/>
            <person name="Zhao Y."/>
            <person name="Liu Y."/>
            <person name="Song Y."/>
            <person name="Tong Y."/>
            <person name="Lu Y."/>
            <person name="Yang J."/>
            <person name="Xu C."/>
            <person name="Jia M."/>
            <person name="Peters R.J."/>
            <person name="Huang L."/>
            <person name="Gao W."/>
        </authorList>
    </citation>
    <scope>NUCLEOTIDE SEQUENCE [LARGE SCALE GENOMIC DNA]</scope>
    <source>
        <strain evidence="19">cv. XIE 37</strain>
        <tissue evidence="18">Leaf</tissue>
    </source>
</reference>
<dbReference type="FunFam" id="3.30.40.10:FF:000187">
    <property type="entry name" value="E3 ubiquitin-protein ligase ATL6"/>
    <property type="match status" value="1"/>
</dbReference>
<evidence type="ECO:0000256" key="15">
    <source>
        <dbReference type="SAM" id="MobiDB-lite"/>
    </source>
</evidence>
<evidence type="ECO:0000313" key="19">
    <source>
        <dbReference type="Proteomes" id="UP000593562"/>
    </source>
</evidence>
<evidence type="ECO:0000256" key="14">
    <source>
        <dbReference type="PROSITE-ProRule" id="PRU00175"/>
    </source>
</evidence>
<dbReference type="PANTHER" id="PTHR46913">
    <property type="entry name" value="RING-H2 FINGER PROTEIN ATL16"/>
    <property type="match status" value="1"/>
</dbReference>
<evidence type="ECO:0000256" key="1">
    <source>
        <dbReference type="ARBA" id="ARBA00000900"/>
    </source>
</evidence>
<keyword evidence="10" id="KW-0862">Zinc</keyword>
<evidence type="ECO:0000256" key="11">
    <source>
        <dbReference type="ARBA" id="ARBA00022989"/>
    </source>
</evidence>
<name>A0A7J7D8E3_TRIWF</name>
<keyword evidence="6 16" id="KW-0812">Transmembrane</keyword>
<dbReference type="CDD" id="cd16461">
    <property type="entry name" value="RING-H2_EL5-like"/>
    <property type="match status" value="1"/>
</dbReference>
<comment type="caution">
    <text evidence="18">The sequence shown here is derived from an EMBL/GenBank/DDBJ whole genome shotgun (WGS) entry which is preliminary data.</text>
</comment>
<dbReference type="EMBL" id="JAAARO010000009">
    <property type="protein sequence ID" value="KAF5742326.1"/>
    <property type="molecule type" value="Genomic_DNA"/>
</dbReference>
<keyword evidence="7" id="KW-0479">Metal-binding</keyword>
<proteinExistence type="inferred from homology"/>
<dbReference type="GO" id="GO:0008270">
    <property type="term" value="F:zinc ion binding"/>
    <property type="evidence" value="ECO:0007669"/>
    <property type="project" value="UniProtKB-KW"/>
</dbReference>
<feature type="transmembrane region" description="Helical" evidence="16">
    <location>
        <begin position="18"/>
        <end position="39"/>
    </location>
</feature>
<dbReference type="InterPro" id="IPR044600">
    <property type="entry name" value="ATL1/ATL16-like"/>
</dbReference>
<evidence type="ECO:0000259" key="17">
    <source>
        <dbReference type="PROSITE" id="PS50089"/>
    </source>
</evidence>
<keyword evidence="12 16" id="KW-0472">Membrane</keyword>
<dbReference type="PROSITE" id="PS50089">
    <property type="entry name" value="ZF_RING_2"/>
    <property type="match status" value="1"/>
</dbReference>
<evidence type="ECO:0000313" key="18">
    <source>
        <dbReference type="EMBL" id="KAF5742326.1"/>
    </source>
</evidence>
<evidence type="ECO:0000256" key="9">
    <source>
        <dbReference type="ARBA" id="ARBA00022786"/>
    </source>
</evidence>
<evidence type="ECO:0000256" key="16">
    <source>
        <dbReference type="SAM" id="Phobius"/>
    </source>
</evidence>
<dbReference type="OrthoDB" id="8062037at2759"/>
<evidence type="ECO:0000256" key="7">
    <source>
        <dbReference type="ARBA" id="ARBA00022723"/>
    </source>
</evidence>
<dbReference type="InterPro" id="IPR013083">
    <property type="entry name" value="Znf_RING/FYVE/PHD"/>
</dbReference>
<dbReference type="InParanoid" id="A0A7J7D8E3"/>
<keyword evidence="19" id="KW-1185">Reference proteome</keyword>
<gene>
    <name evidence="18" type="ORF">HS088_TW09G00370</name>
</gene>
<dbReference type="AlphaFoldDB" id="A0A7J7D8E3"/>
<dbReference type="SUPFAM" id="SSF57850">
    <property type="entry name" value="RING/U-box"/>
    <property type="match status" value="1"/>
</dbReference>
<protein>
    <recommendedName>
        <fullName evidence="4">RING-type E3 ubiquitin transferase</fullName>
        <ecNumber evidence="4">2.3.2.27</ecNumber>
    </recommendedName>
</protein>
<evidence type="ECO:0000256" key="13">
    <source>
        <dbReference type="ARBA" id="ARBA00024209"/>
    </source>
</evidence>
<evidence type="ECO:0000256" key="6">
    <source>
        <dbReference type="ARBA" id="ARBA00022692"/>
    </source>
</evidence>
<comment type="similarity">
    <text evidence="13">Belongs to the RING-type zinc finger family. ATL subfamily.</text>
</comment>
<dbReference type="Gene3D" id="3.30.40.10">
    <property type="entry name" value="Zinc/RING finger domain, C3HC4 (zinc finger)"/>
    <property type="match status" value="1"/>
</dbReference>
<sequence length="228" mass="25681">MSSDDDPSSSFSPPSHRILLISIFSLLVITILVVILHFYSRFLQRRQLREIRLRRATLNRLINAHIAPDEPNYGEDPPKIGLNPSVIASLPRFAYKTANDQNSESIILECSICLGNVRDEDLVRVLPNCKHMFHVECIDMWLASNTSCPICRTMVEPTTVQPEQNELSPEPSAPPVDQSLSHGPGESDKGSGSGLRISSFRRMLSRDRSSRRVQSRANEDCVEDLERQ</sequence>
<keyword evidence="9" id="KW-0833">Ubl conjugation pathway</keyword>
<accession>A0A7J7D8E3</accession>
<evidence type="ECO:0000256" key="10">
    <source>
        <dbReference type="ARBA" id="ARBA00022833"/>
    </source>
</evidence>
<evidence type="ECO:0000256" key="5">
    <source>
        <dbReference type="ARBA" id="ARBA00022679"/>
    </source>
</evidence>
<keyword evidence="8 14" id="KW-0863">Zinc-finger</keyword>
<evidence type="ECO:0000256" key="4">
    <source>
        <dbReference type="ARBA" id="ARBA00012483"/>
    </source>
</evidence>
<feature type="region of interest" description="Disordered" evidence="15">
    <location>
        <begin position="159"/>
        <end position="228"/>
    </location>
</feature>
<dbReference type="Pfam" id="PF13639">
    <property type="entry name" value="zf-RING_2"/>
    <property type="match status" value="1"/>
</dbReference>
<comment type="subcellular location">
    <subcellularLocation>
        <location evidence="2">Membrane</location>
        <topology evidence="2">Single-pass membrane protein</topology>
    </subcellularLocation>
</comment>
<dbReference type="SMART" id="SM00184">
    <property type="entry name" value="RING"/>
    <property type="match status" value="1"/>
</dbReference>
<dbReference type="EC" id="2.3.2.27" evidence="4"/>
<dbReference type="GO" id="GO:0016020">
    <property type="term" value="C:membrane"/>
    <property type="evidence" value="ECO:0007669"/>
    <property type="project" value="UniProtKB-SubCell"/>
</dbReference>
<evidence type="ECO:0000256" key="12">
    <source>
        <dbReference type="ARBA" id="ARBA00023136"/>
    </source>
</evidence>
<dbReference type="InterPro" id="IPR001841">
    <property type="entry name" value="Znf_RING"/>
</dbReference>